<evidence type="ECO:0000313" key="2">
    <source>
        <dbReference type="EMBL" id="PRY21324.1"/>
    </source>
</evidence>
<sequence length="112" mass="11260">MITGVIRLRRTLIGLVVAAGLGTGAALVVQSPAAAYVYNCSAWTNGDGNVAYAHCSSGTGSYRVLTDCANVGRVTTVGGPWITRSSGDGDPPVVSSAGCGSGYATNPRVDSH</sequence>
<accession>A0A2T0RJF3</accession>
<dbReference type="AlphaFoldDB" id="A0A2T0RJF3"/>
<dbReference type="EMBL" id="PVZG01000020">
    <property type="protein sequence ID" value="PRY21324.1"/>
    <property type="molecule type" value="Genomic_DNA"/>
</dbReference>
<evidence type="ECO:0000256" key="1">
    <source>
        <dbReference type="SAM" id="MobiDB-lite"/>
    </source>
</evidence>
<proteinExistence type="predicted"/>
<evidence type="ECO:0000313" key="3">
    <source>
        <dbReference type="Proteomes" id="UP000239209"/>
    </source>
</evidence>
<comment type="caution">
    <text evidence="2">The sequence shown here is derived from an EMBL/GenBank/DDBJ whole genome shotgun (WGS) entry which is preliminary data.</text>
</comment>
<name>A0A2T0RJF3_9ACTN</name>
<organism evidence="2 3">
    <name type="scientific">Pseudosporangium ferrugineum</name>
    <dbReference type="NCBI Taxonomy" id="439699"/>
    <lineage>
        <taxon>Bacteria</taxon>
        <taxon>Bacillati</taxon>
        <taxon>Actinomycetota</taxon>
        <taxon>Actinomycetes</taxon>
        <taxon>Micromonosporales</taxon>
        <taxon>Micromonosporaceae</taxon>
        <taxon>Pseudosporangium</taxon>
    </lineage>
</organism>
<dbReference type="Proteomes" id="UP000239209">
    <property type="component" value="Unassembled WGS sequence"/>
</dbReference>
<feature type="region of interest" description="Disordered" evidence="1">
    <location>
        <begin position="82"/>
        <end position="112"/>
    </location>
</feature>
<reference evidence="2 3" key="1">
    <citation type="submission" date="2018-03" db="EMBL/GenBank/DDBJ databases">
        <title>Genomic Encyclopedia of Archaeal and Bacterial Type Strains, Phase II (KMG-II): from individual species to whole genera.</title>
        <authorList>
            <person name="Goeker M."/>
        </authorList>
    </citation>
    <scope>NUCLEOTIDE SEQUENCE [LARGE SCALE GENOMIC DNA]</scope>
    <source>
        <strain evidence="2 3">DSM 45348</strain>
    </source>
</reference>
<keyword evidence="3" id="KW-1185">Reference proteome</keyword>
<gene>
    <name evidence="2" type="ORF">CLV70_12033</name>
</gene>
<protein>
    <submittedName>
        <fullName evidence="2">Uncharacterized protein</fullName>
    </submittedName>
</protein>